<dbReference type="EMBL" id="PDWN01000021">
    <property type="protein sequence ID" value="KAF1691723.1"/>
    <property type="molecule type" value="Genomic_DNA"/>
</dbReference>
<dbReference type="Pfam" id="PF01420">
    <property type="entry name" value="Methylase_S"/>
    <property type="match status" value="1"/>
</dbReference>
<dbReference type="PANTHER" id="PTHR30408:SF12">
    <property type="entry name" value="TYPE I RESTRICTION ENZYME MJAVIII SPECIFICITY SUBUNIT"/>
    <property type="match status" value="1"/>
</dbReference>
<keyword evidence="3" id="KW-0238">DNA-binding</keyword>
<dbReference type="CDD" id="cd17283">
    <property type="entry name" value="RMtype1_S_Hpy180ORF7835P_TRD2-CR2_like"/>
    <property type="match status" value="1"/>
</dbReference>
<keyword evidence="2" id="KW-0680">Restriction system</keyword>
<dbReference type="PANTHER" id="PTHR30408">
    <property type="entry name" value="TYPE-1 RESTRICTION ENZYME ECOKI SPECIFICITY PROTEIN"/>
    <property type="match status" value="1"/>
</dbReference>
<comment type="caution">
    <text evidence="5">The sequence shown here is derived from an EMBL/GenBank/DDBJ whole genome shotgun (WGS) entry which is preliminary data.</text>
</comment>
<feature type="domain" description="Type I restriction modification DNA specificity" evidence="4">
    <location>
        <begin position="203"/>
        <end position="381"/>
    </location>
</feature>
<keyword evidence="5" id="KW-0378">Hydrolase</keyword>
<dbReference type="InterPro" id="IPR000055">
    <property type="entry name" value="Restrct_endonuc_typeI_TRD"/>
</dbReference>
<keyword evidence="6" id="KW-1185">Reference proteome</keyword>
<evidence type="ECO:0000256" key="2">
    <source>
        <dbReference type="ARBA" id="ARBA00022747"/>
    </source>
</evidence>
<protein>
    <submittedName>
        <fullName evidence="5">Restriction endonuclease subunit S</fullName>
    </submittedName>
</protein>
<comment type="similarity">
    <text evidence="1">Belongs to the type-I restriction system S methylase family.</text>
</comment>
<dbReference type="SUPFAM" id="SSF116734">
    <property type="entry name" value="DNA methylase specificity domain"/>
    <property type="match status" value="2"/>
</dbReference>
<dbReference type="Gene3D" id="3.90.220.20">
    <property type="entry name" value="DNA methylase specificity domains"/>
    <property type="match status" value="2"/>
</dbReference>
<reference evidence="5 6" key="1">
    <citation type="submission" date="2017-10" db="EMBL/GenBank/DDBJ databases">
        <title>Whole genome sequencing of members of genus Pseudoxanthomonas.</title>
        <authorList>
            <person name="Kumar S."/>
            <person name="Bansal K."/>
            <person name="Kaur A."/>
            <person name="Patil P."/>
            <person name="Sharma S."/>
            <person name="Patil P.B."/>
        </authorList>
    </citation>
    <scope>NUCLEOTIDE SEQUENCE [LARGE SCALE GENOMIC DNA]</scope>
    <source>
        <strain evidence="5 6">DSM 17801</strain>
    </source>
</reference>
<sequence length="403" mass="43957">MPSDWDDVPLQSCAERIVRGASPRPIEDPKWFDNRSSVGWLRISDATSSGRFLTETQQRLSTAGIRHSRPVSAGGLVMSICATVGRPIETSIDVCIHDGFVHFDKPSIDQGFLYYVLTDLEPRWSKRGQTGSQMNLNTGLIKATKVAVPRDSSEQSSIATALGDVDALLAAQDALIAKKRAIKQGAMQELLTGKRRLPGFSGEWEVRRLGSLGQSYGGLVGKTKNDFGQGDAQYVTFVNVMANIVVDVNAFDKVNISPGELQNRVLKNDLLFNGSSETPEEVAMCALVVDEVKNLYLNSFCFGFRLNDGAGIDSLFLTYYMRGQIGRDLIKSLAQGSTRYNLSKPAFLDGELILPSADEQVAIANVLSDMGAEIAALEAKRAKTAQLKQGMMQTLLTGRLRLV</sequence>
<dbReference type="GO" id="GO:0004519">
    <property type="term" value="F:endonuclease activity"/>
    <property type="evidence" value="ECO:0007669"/>
    <property type="project" value="UniProtKB-KW"/>
</dbReference>
<evidence type="ECO:0000256" key="1">
    <source>
        <dbReference type="ARBA" id="ARBA00010923"/>
    </source>
</evidence>
<evidence type="ECO:0000259" key="4">
    <source>
        <dbReference type="Pfam" id="PF01420"/>
    </source>
</evidence>
<dbReference type="Gene3D" id="1.10.287.1120">
    <property type="entry name" value="Bipartite methylase S protein"/>
    <property type="match status" value="1"/>
</dbReference>
<evidence type="ECO:0000313" key="5">
    <source>
        <dbReference type="EMBL" id="KAF1691723.1"/>
    </source>
</evidence>
<dbReference type="Proteomes" id="UP000788419">
    <property type="component" value="Unassembled WGS sequence"/>
</dbReference>
<proteinExistence type="inferred from homology"/>
<accession>A0ABQ6Z379</accession>
<evidence type="ECO:0000256" key="3">
    <source>
        <dbReference type="ARBA" id="ARBA00023125"/>
    </source>
</evidence>
<name>A0ABQ6Z379_9GAMM</name>
<dbReference type="InterPro" id="IPR052021">
    <property type="entry name" value="Type-I_RS_S_subunit"/>
</dbReference>
<gene>
    <name evidence="5" type="ORF">CSC65_15805</name>
</gene>
<evidence type="ECO:0000313" key="6">
    <source>
        <dbReference type="Proteomes" id="UP000788419"/>
    </source>
</evidence>
<organism evidence="5 6">
    <name type="scientific">Pseudoxanthomonas daejeonensis</name>
    <dbReference type="NCBI Taxonomy" id="266062"/>
    <lineage>
        <taxon>Bacteria</taxon>
        <taxon>Pseudomonadati</taxon>
        <taxon>Pseudomonadota</taxon>
        <taxon>Gammaproteobacteria</taxon>
        <taxon>Lysobacterales</taxon>
        <taxon>Lysobacteraceae</taxon>
        <taxon>Pseudoxanthomonas</taxon>
    </lineage>
</organism>
<dbReference type="InterPro" id="IPR044946">
    <property type="entry name" value="Restrct_endonuc_typeI_TRD_sf"/>
</dbReference>
<keyword evidence="5" id="KW-0540">Nuclease</keyword>
<keyword evidence="5" id="KW-0255">Endonuclease</keyword>